<organism evidence="2 3">
    <name type="scientific">Paenibacillus graminis</name>
    <dbReference type="NCBI Taxonomy" id="189425"/>
    <lineage>
        <taxon>Bacteria</taxon>
        <taxon>Bacillati</taxon>
        <taxon>Bacillota</taxon>
        <taxon>Bacilli</taxon>
        <taxon>Bacillales</taxon>
        <taxon>Paenibacillaceae</taxon>
        <taxon>Paenibacillus</taxon>
    </lineage>
</organism>
<feature type="transmembrane region" description="Helical" evidence="1">
    <location>
        <begin position="25"/>
        <end position="44"/>
    </location>
</feature>
<evidence type="ECO:0000313" key="2">
    <source>
        <dbReference type="EMBL" id="AIQ66224.1"/>
    </source>
</evidence>
<dbReference type="OrthoDB" id="2678045at2"/>
<dbReference type="RefSeq" id="WP_025706666.1">
    <property type="nucleotide sequence ID" value="NZ_CP009287.1"/>
</dbReference>
<sequence>MDVNNKGSATFYQYKLIKKINTTTAWLRVYMAIPVSCVVVETIFLSWWSILYMIIAAPVILWIQYVISRSVLLISGHPIAKRWKMSYRLPWLGYMPDQYINYGIFRKIQLHNLWIGLSITALFIVWAPPAFTVSMAVCHLWVLLPRLYTLFRLKREEKDGMLKFTPTDASYYAQ</sequence>
<gene>
    <name evidence="2" type="ORF">PGRAT_00070</name>
</gene>
<evidence type="ECO:0000313" key="3">
    <source>
        <dbReference type="Proteomes" id="UP000029500"/>
    </source>
</evidence>
<proteinExistence type="predicted"/>
<evidence type="ECO:0000256" key="1">
    <source>
        <dbReference type="SAM" id="Phobius"/>
    </source>
</evidence>
<dbReference type="AlphaFoldDB" id="A0A089NBF8"/>
<keyword evidence="1" id="KW-1133">Transmembrane helix</keyword>
<name>A0A089NBF8_9BACL</name>
<dbReference type="HOGENOM" id="CLU_1531062_0_0_9"/>
<reference evidence="2 3" key="1">
    <citation type="submission" date="2014-08" db="EMBL/GenBank/DDBJ databases">
        <title>Comparative genomics of the Paenibacillus odorifer group.</title>
        <authorList>
            <person name="den Bakker H.C."/>
            <person name="Tsai Y.-C."/>
            <person name="Martin N."/>
            <person name="Korlach J."/>
            <person name="Wiedmann M."/>
        </authorList>
    </citation>
    <scope>NUCLEOTIDE SEQUENCE [LARGE SCALE GENOMIC DNA]</scope>
    <source>
        <strain evidence="2 3">DSM 15220</strain>
    </source>
</reference>
<dbReference type="eggNOG" id="ENOG5032TFZ">
    <property type="taxonomic scope" value="Bacteria"/>
</dbReference>
<dbReference type="Proteomes" id="UP000029500">
    <property type="component" value="Chromosome"/>
</dbReference>
<keyword evidence="1" id="KW-0812">Transmembrane</keyword>
<feature type="transmembrane region" description="Helical" evidence="1">
    <location>
        <begin position="133"/>
        <end position="151"/>
    </location>
</feature>
<protein>
    <submittedName>
        <fullName evidence="2">Uncharacterized protein</fullName>
    </submittedName>
</protein>
<feature type="transmembrane region" description="Helical" evidence="1">
    <location>
        <begin position="50"/>
        <end position="75"/>
    </location>
</feature>
<accession>A0A089NBF8</accession>
<keyword evidence="3" id="KW-1185">Reference proteome</keyword>
<dbReference type="EMBL" id="CP009287">
    <property type="protein sequence ID" value="AIQ66224.1"/>
    <property type="molecule type" value="Genomic_DNA"/>
</dbReference>
<keyword evidence="1" id="KW-0472">Membrane</keyword>
<feature type="transmembrane region" description="Helical" evidence="1">
    <location>
        <begin position="110"/>
        <end position="127"/>
    </location>
</feature>
<dbReference type="STRING" id="189425.PGRAT_00070"/>
<dbReference type="KEGG" id="pgm:PGRAT_00070"/>